<accession>A0AAN1JM91</accession>
<evidence type="ECO:0000313" key="1">
    <source>
        <dbReference type="EMBL" id="AUT76647.1"/>
    </source>
</evidence>
<evidence type="ECO:0000313" key="2">
    <source>
        <dbReference type="Proteomes" id="UP000236649"/>
    </source>
</evidence>
<gene>
    <name evidence="1" type="ORF">C2L64_52020</name>
</gene>
<sequence>MKSSPASIAAVVLHAVSTAVGPYQIGVTAVNDVKRIIGAVSTLAGNFVRLFGGGNSGTRAATRRCNRPRRLLNCCQHRQRRVHRS</sequence>
<proteinExistence type="predicted"/>
<protein>
    <submittedName>
        <fullName evidence="1">Uncharacterized protein</fullName>
    </submittedName>
</protein>
<reference evidence="1 2" key="1">
    <citation type="submission" date="2018-01" db="EMBL/GenBank/DDBJ databases">
        <title>Species boundaries and ecological features among Paraburkholderia terrae DSMZ17804T, P. hospita DSMZ17164T and P. caribensis DSMZ13236T.</title>
        <authorList>
            <person name="Pratama A.A."/>
        </authorList>
    </citation>
    <scope>NUCLEOTIDE SEQUENCE [LARGE SCALE GENOMIC DNA]</scope>
    <source>
        <strain evidence="1 2">DSM 17164</strain>
    </source>
</reference>
<name>A0AAN1JM91_9BURK</name>
<dbReference type="EMBL" id="CP026109">
    <property type="protein sequence ID" value="AUT76647.1"/>
    <property type="molecule type" value="Genomic_DNA"/>
</dbReference>
<organism evidence="1 2">
    <name type="scientific">Paraburkholderia hospita</name>
    <dbReference type="NCBI Taxonomy" id="169430"/>
    <lineage>
        <taxon>Bacteria</taxon>
        <taxon>Pseudomonadati</taxon>
        <taxon>Pseudomonadota</taxon>
        <taxon>Betaproteobacteria</taxon>
        <taxon>Burkholderiales</taxon>
        <taxon>Burkholderiaceae</taxon>
        <taxon>Paraburkholderia</taxon>
    </lineage>
</organism>
<dbReference type="Proteomes" id="UP000236649">
    <property type="component" value="Chromosome 5"/>
</dbReference>
<dbReference type="KEGG" id="phs:C2L64_52020"/>
<dbReference type="AlphaFoldDB" id="A0AAN1JM91"/>